<organism evidence="1">
    <name type="scientific">Nymphaea colorata</name>
    <name type="common">pocket water lily</name>
    <dbReference type="NCBI Taxonomy" id="210225"/>
    <lineage>
        <taxon>Eukaryota</taxon>
        <taxon>Viridiplantae</taxon>
        <taxon>Streptophyta</taxon>
        <taxon>Embryophyta</taxon>
        <taxon>Tracheophyta</taxon>
        <taxon>Spermatophyta</taxon>
        <taxon>Magnoliopsida</taxon>
        <taxon>Nymphaeales</taxon>
        <taxon>Nymphaeaceae</taxon>
        <taxon>Nymphaea</taxon>
    </lineage>
</organism>
<dbReference type="PANTHER" id="PTHR34630:SF100">
    <property type="entry name" value="OS02G0118900 PROTEIN"/>
    <property type="match status" value="1"/>
</dbReference>
<dbReference type="AlphaFoldDB" id="A0A5K1C5W4"/>
<gene>
    <name evidence="1" type="ORF">NYM_LOCUS17770</name>
</gene>
<sequence>MPLLKSLDIWECHGLNMIGDLPALESLDVCRCEKLKTLANMPALESLEVKRCGRVEQVADDRMPALKRFWLSDLNALKQLPPCIPSLEKLSVNNLPNWESTFTYMPCLREAHFYKCPKMQTEGWIYTLLELAGYEGQASQLQRLSVWNCPSARLGWKLLQQLPNLIELGLDSESAVLLPSPLPSQVPTFLPSLTCLYLRDNNVDEEVKWGRVPSVGVGSLSTGGIDPRMFL</sequence>
<dbReference type="EMBL" id="LR721782">
    <property type="protein sequence ID" value="VVW22814.1"/>
    <property type="molecule type" value="Genomic_DNA"/>
</dbReference>
<dbReference type="PANTHER" id="PTHR34630">
    <property type="entry name" value="OS11G0677101 PROTEIN"/>
    <property type="match status" value="1"/>
</dbReference>
<protein>
    <recommendedName>
        <fullName evidence="2">NB-ARC domain-containing protein</fullName>
    </recommendedName>
</protein>
<accession>A0A5K1C5W4</accession>
<evidence type="ECO:0008006" key="2">
    <source>
        <dbReference type="Google" id="ProtNLM"/>
    </source>
</evidence>
<evidence type="ECO:0000313" key="1">
    <source>
        <dbReference type="EMBL" id="VVW22814.1"/>
    </source>
</evidence>
<name>A0A5K1C5W4_9MAGN</name>
<proteinExistence type="predicted"/>
<dbReference type="SUPFAM" id="SSF52047">
    <property type="entry name" value="RNI-like"/>
    <property type="match status" value="1"/>
</dbReference>
<dbReference type="InterPro" id="IPR032675">
    <property type="entry name" value="LRR_dom_sf"/>
</dbReference>
<dbReference type="Gene3D" id="3.80.10.10">
    <property type="entry name" value="Ribonuclease Inhibitor"/>
    <property type="match status" value="2"/>
</dbReference>
<dbReference type="Gramene" id="NC4G0149750.1">
    <property type="protein sequence ID" value="NC4G0149750.1:cds"/>
    <property type="gene ID" value="NC4G0149750"/>
</dbReference>
<reference evidence="1" key="1">
    <citation type="submission" date="2019-09" db="EMBL/GenBank/DDBJ databases">
        <authorList>
            <person name="Zhang L."/>
        </authorList>
    </citation>
    <scope>NUCLEOTIDE SEQUENCE</scope>
</reference>